<name>A0A1T4LVK8_9FUSO</name>
<dbReference type="RefSeq" id="WP_078693492.1">
    <property type="nucleotide sequence ID" value="NZ_FUWX01000007.1"/>
</dbReference>
<gene>
    <name evidence="1" type="ORF">SAMN02745174_00977</name>
</gene>
<dbReference type="EMBL" id="FUWX01000007">
    <property type="protein sequence ID" value="SJZ58494.1"/>
    <property type="molecule type" value="Genomic_DNA"/>
</dbReference>
<dbReference type="STRING" id="180163.SAMN02745174_00977"/>
<protein>
    <submittedName>
        <fullName evidence="1">Uncharacterized protein</fullName>
    </submittedName>
</protein>
<evidence type="ECO:0000313" key="1">
    <source>
        <dbReference type="EMBL" id="SJZ58494.1"/>
    </source>
</evidence>
<dbReference type="OrthoDB" id="1258529at2"/>
<keyword evidence="2" id="KW-1185">Reference proteome</keyword>
<organism evidence="1 2">
    <name type="scientific">Cetobacterium ceti</name>
    <dbReference type="NCBI Taxonomy" id="180163"/>
    <lineage>
        <taxon>Bacteria</taxon>
        <taxon>Fusobacteriati</taxon>
        <taxon>Fusobacteriota</taxon>
        <taxon>Fusobacteriia</taxon>
        <taxon>Fusobacteriales</taxon>
        <taxon>Fusobacteriaceae</taxon>
        <taxon>Cetobacterium</taxon>
    </lineage>
</organism>
<accession>A0A1T4LVK8</accession>
<dbReference type="AlphaFoldDB" id="A0A1T4LVK8"/>
<evidence type="ECO:0000313" key="2">
    <source>
        <dbReference type="Proteomes" id="UP000191153"/>
    </source>
</evidence>
<reference evidence="1 2" key="1">
    <citation type="submission" date="2017-02" db="EMBL/GenBank/DDBJ databases">
        <authorList>
            <person name="Peterson S.W."/>
        </authorList>
    </citation>
    <scope>NUCLEOTIDE SEQUENCE [LARGE SCALE GENOMIC DNA]</scope>
    <source>
        <strain evidence="1 2">ATCC 700028</strain>
    </source>
</reference>
<sequence length="217" mass="26677">MEERYLKFDQKYLLKHRLDGEDRELLQFLMLFSRNKKVVKREFREKEFFWFDYKKFLENFPAIGFTSEETLRRRFEKFREIGLIDREIHRPIEKNIKGTYIFFRILDDFYKIYSSEKWGDNKDSLNINNNKNNNLILTPYTKSGMGDKYIVELERENKIILNLYYEKFLNEDEKRAVDETALKRARYDMPDVMDNVIFTISRTKYRYLVLKDSIQLL</sequence>
<proteinExistence type="predicted"/>
<dbReference type="Proteomes" id="UP000191153">
    <property type="component" value="Unassembled WGS sequence"/>
</dbReference>